<gene>
    <name evidence="1" type="ordered locus">Os11g0243600</name>
</gene>
<dbReference type="Gramene" id="Os11t0243600-01">
    <property type="protein sequence ID" value="Os11t0243600-01"/>
    <property type="gene ID" value="Os11g0243600"/>
</dbReference>
<dbReference type="EMBL" id="AP008217">
    <property type="protein sequence ID" value="BAH95182.1"/>
    <property type="molecule type" value="Genomic_DNA"/>
</dbReference>
<sequence length="86" mass="9608">MDWNGQRVSHRQRARASNAGLECRRARQWISHEGARRARVAAVTPPHVDLSAAALPRADPAVGALGSGSAGWWLAHRLRQRLIRRR</sequence>
<accession>A0A0P0Y0L1</accession>
<evidence type="ECO:0000313" key="2">
    <source>
        <dbReference type="Proteomes" id="UP000000763"/>
    </source>
</evidence>
<dbReference type="AlphaFoldDB" id="A0A0P0Y0L1"/>
<dbReference type="Proteomes" id="UP000000763">
    <property type="component" value="Chromosome 11"/>
</dbReference>
<reference evidence="1 2" key="1">
    <citation type="journal article" date="2005" name="Nature">
        <title>The map-based sequence of the rice genome.</title>
        <authorList>
            <consortium name="International rice genome sequencing project (IRGSP)"/>
            <person name="Matsumoto T."/>
            <person name="Wu J."/>
            <person name="Kanamori H."/>
            <person name="Katayose Y."/>
            <person name="Fujisawa M."/>
            <person name="Namiki N."/>
            <person name="Mizuno H."/>
            <person name="Yamamoto K."/>
            <person name="Antonio B.A."/>
            <person name="Baba T."/>
            <person name="Sakata K."/>
            <person name="Nagamura Y."/>
            <person name="Aoki H."/>
            <person name="Arikawa K."/>
            <person name="Arita K."/>
            <person name="Bito T."/>
            <person name="Chiden Y."/>
            <person name="Fujitsuka N."/>
            <person name="Fukunaka R."/>
            <person name="Hamada M."/>
            <person name="Harada C."/>
            <person name="Hayashi A."/>
            <person name="Hijishita S."/>
            <person name="Honda M."/>
            <person name="Hosokawa S."/>
            <person name="Ichikawa Y."/>
            <person name="Idonuma A."/>
            <person name="Iijima M."/>
            <person name="Ikeda M."/>
            <person name="Ikeno M."/>
            <person name="Ito K."/>
            <person name="Ito S."/>
            <person name="Ito T."/>
            <person name="Ito Y."/>
            <person name="Ito Y."/>
            <person name="Iwabuchi A."/>
            <person name="Kamiya K."/>
            <person name="Karasawa W."/>
            <person name="Kurita K."/>
            <person name="Katagiri S."/>
            <person name="Kikuta A."/>
            <person name="Kobayashi H."/>
            <person name="Kobayashi N."/>
            <person name="Machita K."/>
            <person name="Maehara T."/>
            <person name="Masukawa M."/>
            <person name="Mizubayashi T."/>
            <person name="Mukai Y."/>
            <person name="Nagasaki H."/>
            <person name="Nagata Y."/>
            <person name="Naito S."/>
            <person name="Nakashima M."/>
            <person name="Nakama Y."/>
            <person name="Nakamichi Y."/>
            <person name="Nakamura M."/>
            <person name="Meguro A."/>
            <person name="Negishi M."/>
            <person name="Ohta I."/>
            <person name="Ohta T."/>
            <person name="Okamoto M."/>
            <person name="Ono N."/>
            <person name="Saji S."/>
            <person name="Sakaguchi M."/>
            <person name="Sakai K."/>
            <person name="Shibata M."/>
            <person name="Shimokawa T."/>
            <person name="Song J."/>
            <person name="Takazaki Y."/>
            <person name="Terasawa K."/>
            <person name="Tsugane M."/>
            <person name="Tsuji K."/>
            <person name="Ueda S."/>
            <person name="Waki K."/>
            <person name="Yamagata H."/>
            <person name="Yamamoto M."/>
            <person name="Yamamoto S."/>
            <person name="Yamane H."/>
            <person name="Yoshiki S."/>
            <person name="Yoshihara R."/>
            <person name="Yukawa K."/>
            <person name="Zhong H."/>
            <person name="Yano M."/>
            <person name="Yuan Q."/>
            <person name="Ouyang S."/>
            <person name="Liu J."/>
            <person name="Jones K.M."/>
            <person name="Gansberger K."/>
            <person name="Moffat K."/>
            <person name="Hill J."/>
            <person name="Bera J."/>
            <person name="Fadrosh D."/>
            <person name="Jin S."/>
            <person name="Johri S."/>
            <person name="Kim M."/>
            <person name="Overton L."/>
            <person name="Reardon M."/>
            <person name="Tsitrin T."/>
            <person name="Vuong H."/>
            <person name="Weaver B."/>
            <person name="Ciecko A."/>
            <person name="Tallon L."/>
            <person name="Jackson J."/>
            <person name="Pai G."/>
            <person name="Aken S.V."/>
            <person name="Utterback T."/>
            <person name="Reidmuller S."/>
            <person name="Feldblyum T."/>
            <person name="Hsiao J."/>
            <person name="Zismann V."/>
            <person name="Iobst S."/>
            <person name="de Vazeille A.R."/>
            <person name="Buell C.R."/>
            <person name="Ying K."/>
            <person name="Li Y."/>
            <person name="Lu T."/>
            <person name="Huang Y."/>
            <person name="Zhao Q."/>
            <person name="Feng Q."/>
            <person name="Zhang L."/>
            <person name="Zhu J."/>
            <person name="Weng Q."/>
            <person name="Mu J."/>
            <person name="Lu Y."/>
            <person name="Fan D."/>
            <person name="Liu Y."/>
            <person name="Guan J."/>
            <person name="Zhang Y."/>
            <person name="Yu S."/>
            <person name="Liu X."/>
            <person name="Zhang Y."/>
            <person name="Hong G."/>
            <person name="Han B."/>
            <person name="Choisne N."/>
            <person name="Demange N."/>
            <person name="Orjeda G."/>
            <person name="Samain S."/>
            <person name="Cattolico L."/>
            <person name="Pelletier E."/>
            <person name="Couloux A."/>
            <person name="Segurens B."/>
            <person name="Wincker P."/>
            <person name="D'Hont A."/>
            <person name="Scarpelli C."/>
            <person name="Weissenbach J."/>
            <person name="Salanoubat M."/>
            <person name="Quetier F."/>
            <person name="Yu Y."/>
            <person name="Kim H.R."/>
            <person name="Rambo T."/>
            <person name="Currie J."/>
            <person name="Collura K."/>
            <person name="Luo M."/>
            <person name="Yang T."/>
            <person name="Ammiraju J.S.S."/>
            <person name="Engler F."/>
            <person name="Soderlund C."/>
            <person name="Wing R.A."/>
            <person name="Palmer L.E."/>
            <person name="de la Bastide M."/>
            <person name="Spiegel L."/>
            <person name="Nascimento L."/>
            <person name="Zutavern T."/>
            <person name="O'Shaughnessy A."/>
            <person name="Dike S."/>
            <person name="Dedhia N."/>
            <person name="Preston R."/>
            <person name="Balija V."/>
            <person name="McCombie W.R."/>
            <person name="Chow T."/>
            <person name="Chen H."/>
            <person name="Chung M."/>
            <person name="Chen C."/>
            <person name="Shaw J."/>
            <person name="Wu H."/>
            <person name="Hsiao K."/>
            <person name="Chao Y."/>
            <person name="Chu M."/>
            <person name="Cheng C."/>
            <person name="Hour A."/>
            <person name="Lee P."/>
            <person name="Lin S."/>
            <person name="Lin Y."/>
            <person name="Liou J."/>
            <person name="Liu S."/>
            <person name="Hsing Y."/>
            <person name="Raghuvanshi S."/>
            <person name="Mohanty A."/>
            <person name="Bharti A.K."/>
            <person name="Gaur A."/>
            <person name="Gupta V."/>
            <person name="Kumar D."/>
            <person name="Ravi V."/>
            <person name="Vij S."/>
            <person name="Kapur A."/>
            <person name="Khurana P."/>
            <person name="Khurana P."/>
            <person name="Khurana J.P."/>
            <person name="Tyagi A.K."/>
            <person name="Gaikwad K."/>
            <person name="Singh A."/>
            <person name="Dalal V."/>
            <person name="Srivastava S."/>
            <person name="Dixit A."/>
            <person name="Pal A.K."/>
            <person name="Ghazi I.A."/>
            <person name="Yadav M."/>
            <person name="Pandit A."/>
            <person name="Bhargava A."/>
            <person name="Sureshbabu K."/>
            <person name="Batra K."/>
            <person name="Sharma T.R."/>
            <person name="Mohapatra T."/>
            <person name="Singh N.K."/>
            <person name="Messing J."/>
            <person name="Nelson A.B."/>
            <person name="Fuks G."/>
            <person name="Kavchok S."/>
            <person name="Keizer G."/>
            <person name="Linton E."/>
            <person name="Llaca V."/>
            <person name="Song R."/>
            <person name="Tanyolac B."/>
            <person name="Young S."/>
            <person name="Ho-Il K."/>
            <person name="Hahn J.H."/>
            <person name="Sangsakoo G."/>
            <person name="Vanavichit A."/>
            <person name="de Mattos Luiz.A.T."/>
            <person name="Zimmer P.D."/>
            <person name="Malone G."/>
            <person name="Dellagostin O."/>
            <person name="de Oliveira A.C."/>
            <person name="Bevan M."/>
            <person name="Bancroft I."/>
            <person name="Minx P."/>
            <person name="Cordum H."/>
            <person name="Wilson R."/>
            <person name="Cheng Z."/>
            <person name="Jin W."/>
            <person name="Jiang J."/>
            <person name="Leong S.A."/>
            <person name="Iwama H."/>
            <person name="Gojobori T."/>
            <person name="Itoh T."/>
            <person name="Niimura Y."/>
            <person name="Fujii Y."/>
            <person name="Habara T."/>
            <person name="Sakai H."/>
            <person name="Sato Y."/>
            <person name="Wilson G."/>
            <person name="Kumar K."/>
            <person name="McCouch S."/>
            <person name="Juretic N."/>
            <person name="Hoen D."/>
            <person name="Wright S."/>
            <person name="Bruskiewich R."/>
            <person name="Bureau T."/>
            <person name="Miyao A."/>
            <person name="Hirochika H."/>
            <person name="Nishikawa T."/>
            <person name="Kadowaki K."/>
            <person name="Sugiura M."/>
            <person name="Burr B."/>
            <person name="Sasaki T."/>
        </authorList>
    </citation>
    <scope>NUCLEOTIDE SEQUENCE [LARGE SCALE GENOMIC DNA]</scope>
    <source>
        <strain evidence="2">cv. Nipponbare</strain>
    </source>
</reference>
<dbReference type="KEGG" id="dosa:Os11g0243600"/>
<name>A0A0P0Y0L1_ORYSJ</name>
<evidence type="ECO:0000313" key="1">
    <source>
        <dbReference type="EMBL" id="BAH95182.1"/>
    </source>
</evidence>
<organism evidence="1 2">
    <name type="scientific">Oryza sativa subsp. japonica</name>
    <name type="common">Rice</name>
    <dbReference type="NCBI Taxonomy" id="39947"/>
    <lineage>
        <taxon>Eukaryota</taxon>
        <taxon>Viridiplantae</taxon>
        <taxon>Streptophyta</taxon>
        <taxon>Embryophyta</taxon>
        <taxon>Tracheophyta</taxon>
        <taxon>Spermatophyta</taxon>
        <taxon>Magnoliopsida</taxon>
        <taxon>Liliopsida</taxon>
        <taxon>Poales</taxon>
        <taxon>Poaceae</taxon>
        <taxon>BOP clade</taxon>
        <taxon>Oryzoideae</taxon>
        <taxon>Oryzeae</taxon>
        <taxon>Oryzinae</taxon>
        <taxon>Oryza</taxon>
        <taxon>Oryza sativa</taxon>
    </lineage>
</organism>
<dbReference type="OMA" id="SGSAGWW"/>
<proteinExistence type="predicted"/>
<reference evidence="2" key="2">
    <citation type="journal article" date="2008" name="Nucleic Acids Res.">
        <title>The rice annotation project database (RAP-DB): 2008 update.</title>
        <authorList>
            <consortium name="The rice annotation project (RAP)"/>
        </authorList>
    </citation>
    <scope>GENOME REANNOTATION</scope>
    <source>
        <strain evidence="2">cv. Nipponbare</strain>
    </source>
</reference>
<protein>
    <submittedName>
        <fullName evidence="1">Os11g0243600 protein</fullName>
    </submittedName>
</protein>